<feature type="transmembrane region" description="Helical" evidence="1">
    <location>
        <begin position="111"/>
        <end position="137"/>
    </location>
</feature>
<feature type="domain" description="CAAX prenyl protease 2/Lysostaphin resistance protein A-like" evidence="2">
    <location>
        <begin position="158"/>
        <end position="245"/>
    </location>
</feature>
<keyword evidence="4" id="KW-1185">Reference proteome</keyword>
<feature type="transmembrane region" description="Helical" evidence="1">
    <location>
        <begin position="232"/>
        <end position="250"/>
    </location>
</feature>
<dbReference type="GO" id="GO:0006508">
    <property type="term" value="P:proteolysis"/>
    <property type="evidence" value="ECO:0007669"/>
    <property type="project" value="UniProtKB-KW"/>
</dbReference>
<evidence type="ECO:0000256" key="1">
    <source>
        <dbReference type="SAM" id="Phobius"/>
    </source>
</evidence>
<evidence type="ECO:0000313" key="3">
    <source>
        <dbReference type="EMBL" id="KAA8502473.1"/>
    </source>
</evidence>
<organism evidence="3 4">
    <name type="scientific">Mediterraneibacter catenae</name>
    <dbReference type="NCBI Taxonomy" id="2594882"/>
    <lineage>
        <taxon>Bacteria</taxon>
        <taxon>Bacillati</taxon>
        <taxon>Bacillota</taxon>
        <taxon>Clostridia</taxon>
        <taxon>Lachnospirales</taxon>
        <taxon>Lachnospiraceae</taxon>
        <taxon>Mediterraneibacter</taxon>
    </lineage>
</organism>
<dbReference type="GO" id="GO:0008237">
    <property type="term" value="F:metallopeptidase activity"/>
    <property type="evidence" value="ECO:0007669"/>
    <property type="project" value="UniProtKB-KW"/>
</dbReference>
<dbReference type="Pfam" id="PF02517">
    <property type="entry name" value="Rce1-like"/>
    <property type="match status" value="1"/>
</dbReference>
<dbReference type="OrthoDB" id="3429192at2"/>
<keyword evidence="3" id="KW-0482">Metalloprotease</keyword>
<keyword evidence="1" id="KW-0472">Membrane</keyword>
<gene>
    <name evidence="3" type="ORF">FNY66_02220</name>
</gene>
<accession>A0A5M9I0Q3</accession>
<feature type="transmembrane region" description="Helical" evidence="1">
    <location>
        <begin position="157"/>
        <end position="175"/>
    </location>
</feature>
<sequence>MYRQEIEGDKRMKKAANYGMAVLVFAITMVLMNGSAILLSLGTSIFGMFIGGYNGADMTYNFLMDNLNLYSCMIYVITGTVFLLWYYFVFIEPAGLNKFVNAQTGKLSPVCFIWLVPLAFAVQHAISLLIGAIAMIAPSAMESYTELVDSSGLTEYSPVWVIATLILPPLVEEMIFRGLILQYLRKAGACFIVANLLQSVLFGIFHMNLVQGVYAAFLGFLLGYLAWRYQSLIVPMAMHALFNFFGTAVIEFENAFLPDFLLGLIILASVPLTAIVLVMMHFGIGEKKKGKQER</sequence>
<feature type="transmembrane region" description="Helical" evidence="1">
    <location>
        <begin position="21"/>
        <end position="47"/>
    </location>
</feature>
<dbReference type="Proteomes" id="UP000322025">
    <property type="component" value="Unassembled WGS sequence"/>
</dbReference>
<dbReference type="EMBL" id="VMSO01000002">
    <property type="protein sequence ID" value="KAA8502473.1"/>
    <property type="molecule type" value="Genomic_DNA"/>
</dbReference>
<dbReference type="GO" id="GO:0004175">
    <property type="term" value="F:endopeptidase activity"/>
    <property type="evidence" value="ECO:0007669"/>
    <property type="project" value="UniProtKB-ARBA"/>
</dbReference>
<dbReference type="PANTHER" id="PTHR36435:SF1">
    <property type="entry name" value="CAAX AMINO TERMINAL PROTEASE FAMILY PROTEIN"/>
    <property type="match status" value="1"/>
</dbReference>
<dbReference type="InterPro" id="IPR003675">
    <property type="entry name" value="Rce1/LyrA-like_dom"/>
</dbReference>
<evidence type="ECO:0000259" key="2">
    <source>
        <dbReference type="Pfam" id="PF02517"/>
    </source>
</evidence>
<evidence type="ECO:0000313" key="4">
    <source>
        <dbReference type="Proteomes" id="UP000322025"/>
    </source>
</evidence>
<name>A0A5M9I0Q3_9FIRM</name>
<dbReference type="GO" id="GO:0080120">
    <property type="term" value="P:CAAX-box protein maturation"/>
    <property type="evidence" value="ECO:0007669"/>
    <property type="project" value="UniProtKB-ARBA"/>
</dbReference>
<feature type="transmembrane region" description="Helical" evidence="1">
    <location>
        <begin position="67"/>
        <end position="90"/>
    </location>
</feature>
<reference evidence="3" key="1">
    <citation type="submission" date="2019-07" db="EMBL/GenBank/DDBJ databases">
        <authorList>
            <person name="Wongkuna S."/>
            <person name="Scaria J."/>
        </authorList>
    </citation>
    <scope>NUCLEOTIDE SEQUENCE [LARGE SCALE GENOMIC DNA]</scope>
    <source>
        <strain evidence="3">SW178</strain>
    </source>
</reference>
<keyword evidence="1" id="KW-0812">Transmembrane</keyword>
<keyword evidence="1" id="KW-1133">Transmembrane helix</keyword>
<proteinExistence type="predicted"/>
<dbReference type="InterPro" id="IPR052710">
    <property type="entry name" value="CAAX_protease"/>
</dbReference>
<keyword evidence="3" id="KW-0645">Protease</keyword>
<feature type="transmembrane region" description="Helical" evidence="1">
    <location>
        <begin position="211"/>
        <end position="227"/>
    </location>
</feature>
<dbReference type="AlphaFoldDB" id="A0A5M9I0Q3"/>
<protein>
    <submittedName>
        <fullName evidence="3">CPBP family intramembrane metalloprotease</fullName>
    </submittedName>
</protein>
<feature type="transmembrane region" description="Helical" evidence="1">
    <location>
        <begin position="262"/>
        <end position="284"/>
    </location>
</feature>
<dbReference type="PANTHER" id="PTHR36435">
    <property type="entry name" value="SLR1288 PROTEIN"/>
    <property type="match status" value="1"/>
</dbReference>
<keyword evidence="3" id="KW-0378">Hydrolase</keyword>
<feature type="transmembrane region" description="Helical" evidence="1">
    <location>
        <begin position="187"/>
        <end position="205"/>
    </location>
</feature>
<comment type="caution">
    <text evidence="3">The sequence shown here is derived from an EMBL/GenBank/DDBJ whole genome shotgun (WGS) entry which is preliminary data.</text>
</comment>